<evidence type="ECO:0000256" key="1">
    <source>
        <dbReference type="SAM" id="MobiDB-lite"/>
    </source>
</evidence>
<name>A0ABP8I7T7_9BACT</name>
<reference evidence="3" key="1">
    <citation type="journal article" date="2019" name="Int. J. Syst. Evol. Microbiol.">
        <title>The Global Catalogue of Microorganisms (GCM) 10K type strain sequencing project: providing services to taxonomists for standard genome sequencing and annotation.</title>
        <authorList>
            <consortium name="The Broad Institute Genomics Platform"/>
            <consortium name="The Broad Institute Genome Sequencing Center for Infectious Disease"/>
            <person name="Wu L."/>
            <person name="Ma J."/>
        </authorList>
    </citation>
    <scope>NUCLEOTIDE SEQUENCE [LARGE SCALE GENOMIC DNA]</scope>
    <source>
        <strain evidence="3">JCM 17923</strain>
    </source>
</reference>
<evidence type="ECO:0000313" key="3">
    <source>
        <dbReference type="Proteomes" id="UP001501153"/>
    </source>
</evidence>
<comment type="caution">
    <text evidence="2">The sequence shown here is derived from an EMBL/GenBank/DDBJ whole genome shotgun (WGS) entry which is preliminary data.</text>
</comment>
<dbReference type="Proteomes" id="UP001501153">
    <property type="component" value="Unassembled WGS sequence"/>
</dbReference>
<gene>
    <name evidence="2" type="ORF">GCM10023185_13210</name>
</gene>
<keyword evidence="3" id="KW-1185">Reference proteome</keyword>
<evidence type="ECO:0000313" key="2">
    <source>
        <dbReference type="EMBL" id="GAA4353013.1"/>
    </source>
</evidence>
<accession>A0ABP8I7T7</accession>
<protein>
    <submittedName>
        <fullName evidence="2">Uncharacterized protein</fullName>
    </submittedName>
</protein>
<dbReference type="EMBL" id="BAABGZ010000013">
    <property type="protein sequence ID" value="GAA4353013.1"/>
    <property type="molecule type" value="Genomic_DNA"/>
</dbReference>
<dbReference type="RefSeq" id="WP_345235006.1">
    <property type="nucleotide sequence ID" value="NZ_BAABGZ010000013.1"/>
</dbReference>
<organism evidence="2 3">
    <name type="scientific">Hymenobacter saemangeumensis</name>
    <dbReference type="NCBI Taxonomy" id="1084522"/>
    <lineage>
        <taxon>Bacteria</taxon>
        <taxon>Pseudomonadati</taxon>
        <taxon>Bacteroidota</taxon>
        <taxon>Cytophagia</taxon>
        <taxon>Cytophagales</taxon>
        <taxon>Hymenobacteraceae</taxon>
        <taxon>Hymenobacter</taxon>
    </lineage>
</organism>
<feature type="compositionally biased region" description="Basic residues" evidence="1">
    <location>
        <begin position="1"/>
        <end position="21"/>
    </location>
</feature>
<feature type="region of interest" description="Disordered" evidence="1">
    <location>
        <begin position="1"/>
        <end position="26"/>
    </location>
</feature>
<sequence length="57" mass="6278">MATKKTKAKPAKKAKKPRKAPFKMSAADAKTVRGLLADVRKIGLKYRRRGKQLGLGL</sequence>
<proteinExistence type="predicted"/>